<sequence>MPVARCLCVYLRDVFCAVGQVSVLREELTRRCRELENCRLESSRQLQEQHSCLEQSTAALNKELETLRTELQFKSHELAEVTRQYRALRDSPGRAASPPRKAPRLDSADQSFAAARRFVTSSEFRRPEKFAARTETSGTQTDPDPEESQPDGDEVAAHQLVLSVLRACADCRWLDGAALSELADPDPQRASGAAHRLAAAATGRLAAFADSVERLRATRADDRFQALCPVVHEVFNTKPPSRLLLALLELLISAAGTGQIAGLWCRAAPPSAEPPARKHTGTCLMKKLNILCCERGAPSESPSPSSYRLPASHSRHGPQRQPPGQPAAGRGDPSSQQGKRWKLSAAGGACDARWLRLVGLLVWRPAALPPQACCRAHLTLLVVQLLHAAVRHWQHGGADEPSAVLLLLSALHRLADLDAEFSVSVSRERLRYLVTMETLGRCWREMRLTAQHVGVLQELYKFQPGTFEGAGPLELSRSD</sequence>
<accession>A0A6A4X0V1</accession>
<protein>
    <recommendedName>
        <fullName evidence="5">ATR-interacting protein</fullName>
    </recommendedName>
</protein>
<feature type="coiled-coil region" evidence="1">
    <location>
        <begin position="43"/>
        <end position="84"/>
    </location>
</feature>
<dbReference type="AlphaFoldDB" id="A0A6A4X0V1"/>
<organism evidence="3 4">
    <name type="scientific">Amphibalanus amphitrite</name>
    <name type="common">Striped barnacle</name>
    <name type="synonym">Balanus amphitrite</name>
    <dbReference type="NCBI Taxonomy" id="1232801"/>
    <lineage>
        <taxon>Eukaryota</taxon>
        <taxon>Metazoa</taxon>
        <taxon>Ecdysozoa</taxon>
        <taxon>Arthropoda</taxon>
        <taxon>Crustacea</taxon>
        <taxon>Multicrustacea</taxon>
        <taxon>Cirripedia</taxon>
        <taxon>Thoracica</taxon>
        <taxon>Thoracicalcarea</taxon>
        <taxon>Balanomorpha</taxon>
        <taxon>Balanoidea</taxon>
        <taxon>Balanidae</taxon>
        <taxon>Amphibalaninae</taxon>
        <taxon>Amphibalanus</taxon>
    </lineage>
</organism>
<comment type="caution">
    <text evidence="3">The sequence shown here is derived from an EMBL/GenBank/DDBJ whole genome shotgun (WGS) entry which is preliminary data.</text>
</comment>
<dbReference type="EMBL" id="VIIS01000212">
    <property type="protein sequence ID" value="KAF0311823.1"/>
    <property type="molecule type" value="Genomic_DNA"/>
</dbReference>
<gene>
    <name evidence="3" type="ORF">FJT64_017382</name>
</gene>
<evidence type="ECO:0000256" key="2">
    <source>
        <dbReference type="SAM" id="MobiDB-lite"/>
    </source>
</evidence>
<name>A0A6A4X0V1_AMPAM</name>
<feature type="region of interest" description="Disordered" evidence="2">
    <location>
        <begin position="297"/>
        <end position="340"/>
    </location>
</feature>
<feature type="compositionally biased region" description="Acidic residues" evidence="2">
    <location>
        <begin position="143"/>
        <end position="153"/>
    </location>
</feature>
<proteinExistence type="predicted"/>
<keyword evidence="4" id="KW-1185">Reference proteome</keyword>
<evidence type="ECO:0000313" key="3">
    <source>
        <dbReference type="EMBL" id="KAF0311823.1"/>
    </source>
</evidence>
<feature type="region of interest" description="Disordered" evidence="2">
    <location>
        <begin position="88"/>
        <end position="108"/>
    </location>
</feature>
<dbReference type="OrthoDB" id="6403242at2759"/>
<evidence type="ECO:0000256" key="1">
    <source>
        <dbReference type="SAM" id="Coils"/>
    </source>
</evidence>
<reference evidence="3 4" key="1">
    <citation type="submission" date="2019-07" db="EMBL/GenBank/DDBJ databases">
        <title>Draft genome assembly of a fouling barnacle, Amphibalanus amphitrite (Darwin, 1854): The first reference genome for Thecostraca.</title>
        <authorList>
            <person name="Kim W."/>
        </authorList>
    </citation>
    <scope>NUCLEOTIDE SEQUENCE [LARGE SCALE GENOMIC DNA]</scope>
    <source>
        <strain evidence="3">SNU_AA5</strain>
        <tissue evidence="3">Soma without cirri and trophi</tissue>
    </source>
</reference>
<dbReference type="Proteomes" id="UP000440578">
    <property type="component" value="Unassembled WGS sequence"/>
</dbReference>
<evidence type="ECO:0000313" key="4">
    <source>
        <dbReference type="Proteomes" id="UP000440578"/>
    </source>
</evidence>
<keyword evidence="1" id="KW-0175">Coiled coil</keyword>
<evidence type="ECO:0008006" key="5">
    <source>
        <dbReference type="Google" id="ProtNLM"/>
    </source>
</evidence>
<feature type="region of interest" description="Disordered" evidence="2">
    <location>
        <begin position="126"/>
        <end position="153"/>
    </location>
</feature>